<feature type="compositionally biased region" description="Acidic residues" evidence="1">
    <location>
        <begin position="382"/>
        <end position="401"/>
    </location>
</feature>
<dbReference type="RefSeq" id="WP_344125571.1">
    <property type="nucleotide sequence ID" value="NZ_BAAARA010000001.1"/>
</dbReference>
<dbReference type="Proteomes" id="UP001501218">
    <property type="component" value="Unassembled WGS sequence"/>
</dbReference>
<feature type="transmembrane region" description="Helical" evidence="2">
    <location>
        <begin position="251"/>
        <end position="270"/>
    </location>
</feature>
<feature type="region of interest" description="Disordered" evidence="1">
    <location>
        <begin position="382"/>
        <end position="464"/>
    </location>
</feature>
<evidence type="ECO:0000313" key="4">
    <source>
        <dbReference type="Proteomes" id="UP001501218"/>
    </source>
</evidence>
<name>A0ABP5SH80_9PSEU</name>
<feature type="transmembrane region" description="Helical" evidence="2">
    <location>
        <begin position="153"/>
        <end position="179"/>
    </location>
</feature>
<feature type="transmembrane region" description="Helical" evidence="2">
    <location>
        <begin position="359"/>
        <end position="379"/>
    </location>
</feature>
<feature type="transmembrane region" description="Helical" evidence="2">
    <location>
        <begin position="324"/>
        <end position="347"/>
    </location>
</feature>
<keyword evidence="4" id="KW-1185">Reference proteome</keyword>
<organism evidence="3 4">
    <name type="scientific">Saccharopolyspora halophila</name>
    <dbReference type="NCBI Taxonomy" id="405551"/>
    <lineage>
        <taxon>Bacteria</taxon>
        <taxon>Bacillati</taxon>
        <taxon>Actinomycetota</taxon>
        <taxon>Actinomycetes</taxon>
        <taxon>Pseudonocardiales</taxon>
        <taxon>Pseudonocardiaceae</taxon>
        <taxon>Saccharopolyspora</taxon>
    </lineage>
</organism>
<feature type="transmembrane region" description="Helical" evidence="2">
    <location>
        <begin position="292"/>
        <end position="312"/>
    </location>
</feature>
<protein>
    <submittedName>
        <fullName evidence="3">DUF6350 family protein</fullName>
    </submittedName>
</protein>
<reference evidence="4" key="1">
    <citation type="journal article" date="2019" name="Int. J. Syst. Evol. Microbiol.">
        <title>The Global Catalogue of Microorganisms (GCM) 10K type strain sequencing project: providing services to taxonomists for standard genome sequencing and annotation.</title>
        <authorList>
            <consortium name="The Broad Institute Genomics Platform"/>
            <consortium name="The Broad Institute Genome Sequencing Center for Infectious Disease"/>
            <person name="Wu L."/>
            <person name="Ma J."/>
        </authorList>
    </citation>
    <scope>NUCLEOTIDE SEQUENCE [LARGE SCALE GENOMIC DNA]</scope>
    <source>
        <strain evidence="4">JCM 16221</strain>
    </source>
</reference>
<dbReference type="InterPro" id="IPR045931">
    <property type="entry name" value="DUF6350"/>
</dbReference>
<comment type="caution">
    <text evidence="3">The sequence shown here is derived from an EMBL/GenBank/DDBJ whole genome shotgun (WGS) entry which is preliminary data.</text>
</comment>
<evidence type="ECO:0000313" key="3">
    <source>
        <dbReference type="EMBL" id="GAA2331209.1"/>
    </source>
</evidence>
<gene>
    <name evidence="3" type="ORF">GCM10009854_02780</name>
</gene>
<feature type="transmembrane region" description="Helical" evidence="2">
    <location>
        <begin position="191"/>
        <end position="215"/>
    </location>
</feature>
<feature type="compositionally biased region" description="Acidic residues" evidence="1">
    <location>
        <begin position="411"/>
        <end position="423"/>
    </location>
</feature>
<feature type="transmembrane region" description="Helical" evidence="2">
    <location>
        <begin position="120"/>
        <end position="141"/>
    </location>
</feature>
<sequence>MSLFEPISQAIAGKPDDRRSGVRWPSLVVAVVGVLVIGYLLTTALLALMVGTASDAASGPLAILAAAPPGWLAMHQVPLLISGAPLSALPLLPTIAQVLLIAVVSGLLARRCRMRRPDQAWPVIAAMGLSHGFVGAGFALLLPAPFGVVPVEAFLGCGLTAALAATAGTANRCGLFYLVWERTGGDVWTALRLGLLATAALIAVGSGVLLAAIVLSGGEMADSMSRMGHAGDAIGATVLSLLYLPHGVLAGWSFAAGTGFSVGGLVLQPLRDSGGSLPDLPLLAALPTDGPAVWWGGVLLLPLLAGGCLGAAAKRVPGTMFRRLLVVSVAAGVAALAVLLLALIAGGQLGERAVSFNPFGLAVATLLWLAIPAAGLTWLGGEDEDPGFDEEVPEHDDERDDEHDHERDDERVDEPEGELEYTDIADLIAEIPVARTGSDGIEESELTGEFDADETEQSADSDRR</sequence>
<keyword evidence="2" id="KW-0812">Transmembrane</keyword>
<feature type="transmembrane region" description="Helical" evidence="2">
    <location>
        <begin position="27"/>
        <end position="49"/>
    </location>
</feature>
<proteinExistence type="predicted"/>
<keyword evidence="2" id="KW-0472">Membrane</keyword>
<keyword evidence="2" id="KW-1133">Transmembrane helix</keyword>
<feature type="compositionally biased region" description="Acidic residues" evidence="1">
    <location>
        <begin position="440"/>
        <end position="464"/>
    </location>
</feature>
<dbReference type="EMBL" id="BAAARA010000001">
    <property type="protein sequence ID" value="GAA2331209.1"/>
    <property type="molecule type" value="Genomic_DNA"/>
</dbReference>
<evidence type="ECO:0000256" key="1">
    <source>
        <dbReference type="SAM" id="MobiDB-lite"/>
    </source>
</evidence>
<feature type="transmembrane region" description="Helical" evidence="2">
    <location>
        <begin position="87"/>
        <end position="108"/>
    </location>
</feature>
<feature type="transmembrane region" description="Helical" evidence="2">
    <location>
        <begin position="227"/>
        <end position="244"/>
    </location>
</feature>
<dbReference type="Pfam" id="PF19877">
    <property type="entry name" value="DUF6350"/>
    <property type="match status" value="1"/>
</dbReference>
<accession>A0ABP5SH80</accession>
<evidence type="ECO:0000256" key="2">
    <source>
        <dbReference type="SAM" id="Phobius"/>
    </source>
</evidence>